<organism evidence="3 4">
    <name type="scientific">Paraburkholderia agricolaris</name>
    <dbReference type="NCBI Taxonomy" id="2152888"/>
    <lineage>
        <taxon>Bacteria</taxon>
        <taxon>Pseudomonadati</taxon>
        <taxon>Pseudomonadota</taxon>
        <taxon>Betaproteobacteria</taxon>
        <taxon>Burkholderiales</taxon>
        <taxon>Burkholderiaceae</taxon>
        <taxon>Paraburkholderia</taxon>
    </lineage>
</organism>
<protein>
    <submittedName>
        <fullName evidence="3">Uncharacterized protein</fullName>
    </submittedName>
</protein>
<evidence type="ECO:0000313" key="4">
    <source>
        <dbReference type="Proteomes" id="UP001629249"/>
    </source>
</evidence>
<keyword evidence="4" id="KW-1185">Reference proteome</keyword>
<keyword evidence="2" id="KW-0472">Membrane</keyword>
<accession>A0ABW9A0Y9</accession>
<dbReference type="Proteomes" id="UP001629249">
    <property type="component" value="Unassembled WGS sequence"/>
</dbReference>
<reference evidence="3 4" key="1">
    <citation type="journal article" date="2024" name="Chem. Sci.">
        <title>Discovery of megapolipeptins by genome mining of a Burkholderiales bacteria collection.</title>
        <authorList>
            <person name="Paulo B.S."/>
            <person name="Recchia M.J.J."/>
            <person name="Lee S."/>
            <person name="Fergusson C.H."/>
            <person name="Romanowski S.B."/>
            <person name="Hernandez A."/>
            <person name="Krull N."/>
            <person name="Liu D.Y."/>
            <person name="Cavanagh H."/>
            <person name="Bos A."/>
            <person name="Gray C.A."/>
            <person name="Murphy B.T."/>
            <person name="Linington R.G."/>
            <person name="Eustaquio A.S."/>
        </authorList>
    </citation>
    <scope>NUCLEOTIDE SEQUENCE [LARGE SCALE GENOMIC DNA]</scope>
    <source>
        <strain evidence="3 4">RL16-012-BIC-B</strain>
    </source>
</reference>
<feature type="region of interest" description="Disordered" evidence="1">
    <location>
        <begin position="281"/>
        <end position="300"/>
    </location>
</feature>
<dbReference type="RefSeq" id="WP_408333745.1">
    <property type="nucleotide sequence ID" value="NZ_JAQQFH010000039.1"/>
</dbReference>
<feature type="region of interest" description="Disordered" evidence="1">
    <location>
        <begin position="166"/>
        <end position="199"/>
    </location>
</feature>
<keyword evidence="2" id="KW-1133">Transmembrane helix</keyword>
<keyword evidence="2" id="KW-0812">Transmembrane</keyword>
<evidence type="ECO:0000313" key="3">
    <source>
        <dbReference type="EMBL" id="MFL9888033.1"/>
    </source>
</evidence>
<evidence type="ECO:0000256" key="2">
    <source>
        <dbReference type="SAM" id="Phobius"/>
    </source>
</evidence>
<dbReference type="EMBL" id="JAQQFN010000034">
    <property type="protein sequence ID" value="MFL9888033.1"/>
    <property type="molecule type" value="Genomic_DNA"/>
</dbReference>
<gene>
    <name evidence="3" type="ORF">PQR66_33760</name>
</gene>
<feature type="compositionally biased region" description="Basic and acidic residues" evidence="1">
    <location>
        <begin position="284"/>
        <end position="300"/>
    </location>
</feature>
<comment type="caution">
    <text evidence="3">The sequence shown here is derived from an EMBL/GenBank/DDBJ whole genome shotgun (WGS) entry which is preliminary data.</text>
</comment>
<evidence type="ECO:0000256" key="1">
    <source>
        <dbReference type="SAM" id="MobiDB-lite"/>
    </source>
</evidence>
<sequence length="300" mass="32488">MQRTPQTAVQRAIQGAVQREPQAARPGQFPPGVKHVLFYKAPPQRVDTHRWDAALEEAKRYLQMGTSRPRSSRSDRLLAGAIFTGCTIALTWLLVTCSMKEAEKVKASSVTLAAAARQAEIAAGKPAARADAAIVSAVPPVVSARADAVPETQVAQAVPLSIAPPKHVAQASPPDSFARKPGTHAATRDQNTSSREKAVKRVKVARLSEAHVNERVVLNRAAHPAAKPKVSNQSEWVAGAARNTAVADDASWLNWAAQQHRPAPTMRAAMPMDNNWNARMTQRRVTDNPDAFQHDDRGKQ</sequence>
<proteinExistence type="predicted"/>
<name>A0ABW9A0Y9_9BURK</name>
<feature type="transmembrane region" description="Helical" evidence="2">
    <location>
        <begin position="77"/>
        <end position="95"/>
    </location>
</feature>